<organism evidence="7 8">
    <name type="scientific">Dokdonella soli</name>
    <dbReference type="NCBI Taxonomy" id="529810"/>
    <lineage>
        <taxon>Bacteria</taxon>
        <taxon>Pseudomonadati</taxon>
        <taxon>Pseudomonadota</taxon>
        <taxon>Gammaproteobacteria</taxon>
        <taxon>Lysobacterales</taxon>
        <taxon>Rhodanobacteraceae</taxon>
        <taxon>Dokdonella</taxon>
    </lineage>
</organism>
<evidence type="ECO:0000256" key="1">
    <source>
        <dbReference type="ARBA" id="ARBA00004651"/>
    </source>
</evidence>
<accession>A0ABP3TQF3</accession>
<evidence type="ECO:0000313" key="8">
    <source>
        <dbReference type="Proteomes" id="UP001501523"/>
    </source>
</evidence>
<gene>
    <name evidence="7" type="ORF">GCM10009105_21420</name>
</gene>
<evidence type="ECO:0000256" key="3">
    <source>
        <dbReference type="ARBA" id="ARBA00022692"/>
    </source>
</evidence>
<comment type="caution">
    <text evidence="7">The sequence shown here is derived from an EMBL/GenBank/DDBJ whole genome shotgun (WGS) entry which is preliminary data.</text>
</comment>
<evidence type="ECO:0008006" key="9">
    <source>
        <dbReference type="Google" id="ProtNLM"/>
    </source>
</evidence>
<evidence type="ECO:0000256" key="5">
    <source>
        <dbReference type="ARBA" id="ARBA00023136"/>
    </source>
</evidence>
<feature type="transmembrane region" description="Helical" evidence="6">
    <location>
        <begin position="103"/>
        <end position="122"/>
    </location>
</feature>
<feature type="transmembrane region" description="Helical" evidence="6">
    <location>
        <begin position="40"/>
        <end position="59"/>
    </location>
</feature>
<keyword evidence="4 6" id="KW-1133">Transmembrane helix</keyword>
<name>A0ABP3TQF3_9GAMM</name>
<keyword evidence="2" id="KW-1003">Cell membrane</keyword>
<keyword evidence="3 6" id="KW-0812">Transmembrane</keyword>
<evidence type="ECO:0000256" key="6">
    <source>
        <dbReference type="SAM" id="Phobius"/>
    </source>
</evidence>
<comment type="subcellular location">
    <subcellularLocation>
        <location evidence="1">Cell membrane</location>
        <topology evidence="1">Multi-pass membrane protein</topology>
    </subcellularLocation>
</comment>
<feature type="transmembrane region" description="Helical" evidence="6">
    <location>
        <begin position="80"/>
        <end position="97"/>
    </location>
</feature>
<dbReference type="InterPro" id="IPR005598">
    <property type="entry name" value="ATP_synth_I"/>
</dbReference>
<dbReference type="EMBL" id="BAAAEU010000010">
    <property type="protein sequence ID" value="GAA0715747.1"/>
    <property type="molecule type" value="Genomic_DNA"/>
</dbReference>
<proteinExistence type="predicted"/>
<feature type="transmembrane region" description="Helical" evidence="6">
    <location>
        <begin position="12"/>
        <end position="34"/>
    </location>
</feature>
<dbReference type="Proteomes" id="UP001501523">
    <property type="component" value="Unassembled WGS sequence"/>
</dbReference>
<dbReference type="Pfam" id="PF03899">
    <property type="entry name" value="ATP-synt_I"/>
    <property type="match status" value="1"/>
</dbReference>
<evidence type="ECO:0000256" key="4">
    <source>
        <dbReference type="ARBA" id="ARBA00022989"/>
    </source>
</evidence>
<keyword evidence="8" id="KW-1185">Reference proteome</keyword>
<evidence type="ECO:0000313" key="7">
    <source>
        <dbReference type="EMBL" id="GAA0715747.1"/>
    </source>
</evidence>
<keyword evidence="5 6" id="KW-0472">Membrane</keyword>
<evidence type="ECO:0000256" key="2">
    <source>
        <dbReference type="ARBA" id="ARBA00022475"/>
    </source>
</evidence>
<sequence>MRNSIAHGWHVATRTATLQFGATLAVATVAAVGFGWRAGLAALTGGFIVSAGNILFALRMFGRGVAPARSALRSAYAAEALKWFWLCAMLYLAIAVWKLPFPGLTAGILAAQFAFWIALIAIR</sequence>
<reference evidence="8" key="1">
    <citation type="journal article" date="2019" name="Int. J. Syst. Evol. Microbiol.">
        <title>The Global Catalogue of Microorganisms (GCM) 10K type strain sequencing project: providing services to taxonomists for standard genome sequencing and annotation.</title>
        <authorList>
            <consortium name="The Broad Institute Genomics Platform"/>
            <consortium name="The Broad Institute Genome Sequencing Center for Infectious Disease"/>
            <person name="Wu L."/>
            <person name="Ma J."/>
        </authorList>
    </citation>
    <scope>NUCLEOTIDE SEQUENCE [LARGE SCALE GENOMIC DNA]</scope>
    <source>
        <strain evidence="8">JCM 15421</strain>
    </source>
</reference>
<dbReference type="RefSeq" id="WP_343790808.1">
    <property type="nucleotide sequence ID" value="NZ_BAAAEU010000010.1"/>
</dbReference>
<protein>
    <recommendedName>
        <fullName evidence="9">ATP synthase subunit I</fullName>
    </recommendedName>
</protein>